<dbReference type="InterPro" id="IPR001360">
    <property type="entry name" value="Glyco_hydro_1"/>
</dbReference>
<dbReference type="InterPro" id="IPR017853">
    <property type="entry name" value="GH"/>
</dbReference>
<accession>A0A091CTI1</accession>
<dbReference type="PANTHER" id="PTHR10353">
    <property type="entry name" value="GLYCOSYL HYDROLASE"/>
    <property type="match status" value="1"/>
</dbReference>
<dbReference type="AlphaFoldDB" id="A0A091CTI1"/>
<dbReference type="SUPFAM" id="SSF51445">
    <property type="entry name" value="(Trans)glycosidases"/>
    <property type="match status" value="1"/>
</dbReference>
<evidence type="ECO:0000256" key="1">
    <source>
        <dbReference type="RuleBase" id="RU003690"/>
    </source>
</evidence>
<feature type="region of interest" description="Disordered" evidence="2">
    <location>
        <begin position="40"/>
        <end position="92"/>
    </location>
</feature>
<reference evidence="3 4" key="1">
    <citation type="submission" date="2013-11" db="EMBL/GenBank/DDBJ databases">
        <title>The Damaraland mole rat (Fukomys damarensis) genome and evolution of African mole rats.</title>
        <authorList>
            <person name="Gladyshev V.N."/>
            <person name="Fang X."/>
        </authorList>
    </citation>
    <scope>NUCLEOTIDE SEQUENCE [LARGE SCALE GENOMIC DNA]</scope>
    <source>
        <tissue evidence="3">Liver</tissue>
    </source>
</reference>
<dbReference type="eggNOG" id="KOG0626">
    <property type="taxonomic scope" value="Eukaryota"/>
</dbReference>
<dbReference type="GO" id="GO:0005975">
    <property type="term" value="P:carbohydrate metabolic process"/>
    <property type="evidence" value="ECO:0007669"/>
    <property type="project" value="InterPro"/>
</dbReference>
<evidence type="ECO:0000313" key="3">
    <source>
        <dbReference type="EMBL" id="KFO22729.1"/>
    </source>
</evidence>
<dbReference type="Proteomes" id="UP000028990">
    <property type="component" value="Unassembled WGS sequence"/>
</dbReference>
<dbReference type="PANTHER" id="PTHR10353:SF68">
    <property type="entry name" value="BETA-KLOTHO"/>
    <property type="match status" value="1"/>
</dbReference>
<keyword evidence="4" id="KW-1185">Reference proteome</keyword>
<evidence type="ECO:0000313" key="4">
    <source>
        <dbReference type="Proteomes" id="UP000028990"/>
    </source>
</evidence>
<name>A0A091CTI1_FUKDA</name>
<dbReference type="Pfam" id="PF00232">
    <property type="entry name" value="Glyco_hydro_1"/>
    <property type="match status" value="1"/>
</dbReference>
<dbReference type="Gene3D" id="3.20.20.80">
    <property type="entry name" value="Glycosidases"/>
    <property type="match status" value="1"/>
</dbReference>
<sequence length="250" mass="27439">MFSPRHSDPVVLPLKPGSNSGFNRALAQWRRMENLPVQGEAEMGSVRPENFRPRSMPCSLTDGLALQSDQQQDRDPARGPLSSPVGGSGKPLLTCPRQKGMPCLSADVFPEGFLWGVPTGAFNVEGASIWDVWTECHPGQATPEVASDGDHKSASRMALLRGLQARVDEFSISWSRVFPTGHRRSLNLQGVAYYNQLTDALRNSHAEPMVTLSRWDLPRALGDLGGGRMRARWMPFWATQPFASLLSGTV</sequence>
<dbReference type="EMBL" id="KN123961">
    <property type="protein sequence ID" value="KFO22729.1"/>
    <property type="molecule type" value="Genomic_DNA"/>
</dbReference>
<comment type="similarity">
    <text evidence="1">Belongs to the glycosyl hydrolase 1 family.</text>
</comment>
<evidence type="ECO:0000256" key="2">
    <source>
        <dbReference type="SAM" id="MobiDB-lite"/>
    </source>
</evidence>
<organism evidence="3 4">
    <name type="scientific">Fukomys damarensis</name>
    <name type="common">Damaraland mole rat</name>
    <name type="synonym">Cryptomys damarensis</name>
    <dbReference type="NCBI Taxonomy" id="885580"/>
    <lineage>
        <taxon>Eukaryota</taxon>
        <taxon>Metazoa</taxon>
        <taxon>Chordata</taxon>
        <taxon>Craniata</taxon>
        <taxon>Vertebrata</taxon>
        <taxon>Euteleostomi</taxon>
        <taxon>Mammalia</taxon>
        <taxon>Eutheria</taxon>
        <taxon>Euarchontoglires</taxon>
        <taxon>Glires</taxon>
        <taxon>Rodentia</taxon>
        <taxon>Hystricomorpha</taxon>
        <taxon>Bathyergidae</taxon>
        <taxon>Fukomys</taxon>
    </lineage>
</organism>
<keyword evidence="3" id="KW-0378">Hydrolase</keyword>
<gene>
    <name evidence="3" type="ORF">H920_15868</name>
</gene>
<dbReference type="GO" id="GO:0004553">
    <property type="term" value="F:hydrolase activity, hydrolyzing O-glycosyl compounds"/>
    <property type="evidence" value="ECO:0007669"/>
    <property type="project" value="InterPro"/>
</dbReference>
<dbReference type="STRING" id="885580.ENSFDAP00000002968"/>
<protein>
    <submittedName>
        <fullName evidence="3">Lactase-phlorizin hydrolase</fullName>
    </submittedName>
</protein>
<proteinExistence type="inferred from homology"/>